<dbReference type="Gene3D" id="2.40.128.630">
    <property type="match status" value="1"/>
</dbReference>
<dbReference type="PROSITE" id="PS51318">
    <property type="entry name" value="TAT"/>
    <property type="match status" value="1"/>
</dbReference>
<evidence type="ECO:0000259" key="2">
    <source>
        <dbReference type="Pfam" id="PF13360"/>
    </source>
</evidence>
<evidence type="ECO:0000256" key="1">
    <source>
        <dbReference type="SAM" id="SignalP"/>
    </source>
</evidence>
<dbReference type="InterPro" id="IPR006311">
    <property type="entry name" value="TAT_signal"/>
</dbReference>
<name>A0A6L3VKP4_9ACTN</name>
<dbReference type="AlphaFoldDB" id="A0A6L3VKP4"/>
<dbReference type="InterPro" id="IPR015943">
    <property type="entry name" value="WD40/YVTN_repeat-like_dom_sf"/>
</dbReference>
<comment type="caution">
    <text evidence="3">The sequence shown here is derived from an EMBL/GenBank/DDBJ whole genome shotgun (WGS) entry which is preliminary data.</text>
</comment>
<dbReference type="InterPro" id="IPR002372">
    <property type="entry name" value="PQQ_rpt_dom"/>
</dbReference>
<feature type="chain" id="PRO_5026667054" evidence="1">
    <location>
        <begin position="31"/>
        <end position="403"/>
    </location>
</feature>
<evidence type="ECO:0000313" key="3">
    <source>
        <dbReference type="EMBL" id="KAB2371976.1"/>
    </source>
</evidence>
<dbReference type="Proteomes" id="UP000483004">
    <property type="component" value="Unassembled WGS sequence"/>
</dbReference>
<keyword evidence="1" id="KW-0732">Signal</keyword>
<feature type="signal peptide" evidence="1">
    <location>
        <begin position="1"/>
        <end position="30"/>
    </location>
</feature>
<dbReference type="PANTHER" id="PTHR34512:SF30">
    <property type="entry name" value="OUTER MEMBRANE PROTEIN ASSEMBLY FACTOR BAMB"/>
    <property type="match status" value="1"/>
</dbReference>
<dbReference type="SUPFAM" id="SSF50998">
    <property type="entry name" value="Quinoprotein alcohol dehydrogenase-like"/>
    <property type="match status" value="1"/>
</dbReference>
<sequence>MTDGTMPRRTVLRGLALAGAAGLATGLAAACGQGPDLSTKATGRKPLWKHTFATADNGHITPGSENDDLFPYSMAASDTTFYASFEGKLYAFDTAGRQLWQSPYGHYNASPMYGRTAPLVLEGTLYTLRNEPGGKGALQALDPVNRRLRWTFAPGGWLSPPAASGGHVAVSSTTHLHCLDAATGKERWRAGGIGFPGGPAIADGVVCAVDAQMYLAGFDVKTGRTRWHRSGRSAGGAGLFEPHSSITPDGGTVYIHSMSGLWAVSARDGRVLWSGTTAGGLTPVVPSGVAVYAAGTGGVSAITAGNASWTVPVPHWTSGADRPLAFADGALTFTTDGRVSSVDAHSGAPRWTAAIKDYADEDVPLSNAATANHVVCVLAKDEAVDDDAGNKDGPVDHLYAFPA</sequence>
<dbReference type="Gene3D" id="2.130.10.10">
    <property type="entry name" value="YVTN repeat-like/Quinoprotein amine dehydrogenase"/>
    <property type="match status" value="1"/>
</dbReference>
<dbReference type="EMBL" id="WBMR01000115">
    <property type="protein sequence ID" value="KAB2371976.1"/>
    <property type="molecule type" value="Genomic_DNA"/>
</dbReference>
<dbReference type="RefSeq" id="WP_151543731.1">
    <property type="nucleotide sequence ID" value="NZ_WBMR01000115.1"/>
</dbReference>
<gene>
    <name evidence="3" type="ORF">F9B16_30810</name>
</gene>
<feature type="domain" description="Pyrrolo-quinoline quinone repeat" evidence="2">
    <location>
        <begin position="135"/>
        <end position="352"/>
    </location>
</feature>
<dbReference type="PANTHER" id="PTHR34512">
    <property type="entry name" value="CELL SURFACE PROTEIN"/>
    <property type="match status" value="1"/>
</dbReference>
<protein>
    <submittedName>
        <fullName evidence="3">PQQ-binding-like beta-propeller repeat protein</fullName>
    </submittedName>
</protein>
<proteinExistence type="predicted"/>
<accession>A0A6L3VKP4</accession>
<reference evidence="3 4" key="1">
    <citation type="submission" date="2019-09" db="EMBL/GenBank/DDBJ databases">
        <title>Actinomadura physcomitrii sp. nov., a novel actinomycete isolated from moss [Physcomitrium sphaericum (Ludw) Fuernr].</title>
        <authorList>
            <person name="Liu C."/>
            <person name="Zhuang X."/>
        </authorList>
    </citation>
    <scope>NUCLEOTIDE SEQUENCE [LARGE SCALE GENOMIC DNA]</scope>
    <source>
        <strain evidence="3 4">CYP1-1B</strain>
    </source>
</reference>
<dbReference type="InterPro" id="IPR018391">
    <property type="entry name" value="PQQ_b-propeller_rpt"/>
</dbReference>
<dbReference type="OrthoDB" id="4824484at2"/>
<keyword evidence="4" id="KW-1185">Reference proteome</keyword>
<dbReference type="Pfam" id="PF13360">
    <property type="entry name" value="PQQ_2"/>
    <property type="match status" value="1"/>
</dbReference>
<organism evidence="3 4">
    <name type="scientific">Actinomadura montaniterrae</name>
    <dbReference type="NCBI Taxonomy" id="1803903"/>
    <lineage>
        <taxon>Bacteria</taxon>
        <taxon>Bacillati</taxon>
        <taxon>Actinomycetota</taxon>
        <taxon>Actinomycetes</taxon>
        <taxon>Streptosporangiales</taxon>
        <taxon>Thermomonosporaceae</taxon>
        <taxon>Actinomadura</taxon>
    </lineage>
</organism>
<dbReference type="SMART" id="SM00564">
    <property type="entry name" value="PQQ"/>
    <property type="match status" value="7"/>
</dbReference>
<dbReference type="InterPro" id="IPR011047">
    <property type="entry name" value="Quinoprotein_ADH-like_sf"/>
</dbReference>
<evidence type="ECO:0000313" key="4">
    <source>
        <dbReference type="Proteomes" id="UP000483004"/>
    </source>
</evidence>